<dbReference type="STRING" id="1069081.SAMN05660197_1720"/>
<dbReference type="Pfam" id="PF01142">
    <property type="entry name" value="TruD"/>
    <property type="match status" value="2"/>
</dbReference>
<feature type="domain" description="TRUD" evidence="5">
    <location>
        <begin position="151"/>
        <end position="332"/>
    </location>
</feature>
<dbReference type="EMBL" id="FWWZ01000001">
    <property type="protein sequence ID" value="SMC09898.1"/>
    <property type="molecule type" value="Genomic_DNA"/>
</dbReference>
<dbReference type="InterPro" id="IPR020119">
    <property type="entry name" value="PsdUridine_synth_TruD_CS"/>
</dbReference>
<keyword evidence="3 4" id="KW-0413">Isomerase</keyword>
<dbReference type="GO" id="GO:0005829">
    <property type="term" value="C:cytosol"/>
    <property type="evidence" value="ECO:0007669"/>
    <property type="project" value="TreeGrafter"/>
</dbReference>
<dbReference type="CDD" id="cd02575">
    <property type="entry name" value="PseudoU_synth_EcTruD"/>
    <property type="match status" value="1"/>
</dbReference>
<dbReference type="NCBIfam" id="NF002154">
    <property type="entry name" value="PRK00984.1-3"/>
    <property type="match status" value="1"/>
</dbReference>
<dbReference type="PROSITE" id="PS01268">
    <property type="entry name" value="UPF0024"/>
    <property type="match status" value="1"/>
</dbReference>
<dbReference type="InterPro" id="IPR011760">
    <property type="entry name" value="PsdUridine_synth_TruD_insert"/>
</dbReference>
<proteinExistence type="inferred from homology"/>
<dbReference type="AlphaFoldDB" id="A0A1W1WUA0"/>
<dbReference type="InterPro" id="IPR020103">
    <property type="entry name" value="PsdUridine_synth_cat_dom_sf"/>
</dbReference>
<dbReference type="NCBIfam" id="TIGR00094">
    <property type="entry name" value="tRNA_TruD_broad"/>
    <property type="match status" value="1"/>
</dbReference>
<dbReference type="GO" id="GO:0003723">
    <property type="term" value="F:RNA binding"/>
    <property type="evidence" value="ECO:0007669"/>
    <property type="project" value="InterPro"/>
</dbReference>
<evidence type="ECO:0000259" key="5">
    <source>
        <dbReference type="PROSITE" id="PS50984"/>
    </source>
</evidence>
<comment type="function">
    <text evidence="4">Responsible for synthesis of pseudouridine from uracil-13 in transfer RNAs.</text>
</comment>
<dbReference type="GO" id="GO:0031119">
    <property type="term" value="P:tRNA pseudouridine synthesis"/>
    <property type="evidence" value="ECO:0007669"/>
    <property type="project" value="UniProtKB-UniRule"/>
</dbReference>
<accession>A0A1W1WUA0</accession>
<comment type="catalytic activity">
    <reaction evidence="4">
        <text>uridine(13) in tRNA = pseudouridine(13) in tRNA</text>
        <dbReference type="Rhea" id="RHEA:42540"/>
        <dbReference type="Rhea" id="RHEA-COMP:10105"/>
        <dbReference type="Rhea" id="RHEA-COMP:10106"/>
        <dbReference type="ChEBI" id="CHEBI:65314"/>
        <dbReference type="ChEBI" id="CHEBI:65315"/>
        <dbReference type="EC" id="5.4.99.27"/>
    </reaction>
</comment>
<dbReference type="Gene3D" id="3.30.2350.20">
    <property type="entry name" value="TruD, catalytic domain"/>
    <property type="match status" value="1"/>
</dbReference>
<dbReference type="PANTHER" id="PTHR47811">
    <property type="entry name" value="TRNA PSEUDOURIDINE SYNTHASE D"/>
    <property type="match status" value="1"/>
</dbReference>
<evidence type="ECO:0000256" key="4">
    <source>
        <dbReference type="HAMAP-Rule" id="MF_01082"/>
    </source>
</evidence>
<dbReference type="Proteomes" id="UP000192602">
    <property type="component" value="Unassembled WGS sequence"/>
</dbReference>
<dbReference type="PANTHER" id="PTHR47811:SF1">
    <property type="entry name" value="TRNA PSEUDOURIDINE SYNTHASE D"/>
    <property type="match status" value="1"/>
</dbReference>
<keyword evidence="2 4" id="KW-0819">tRNA processing</keyword>
<sequence>MDRLFFLDHVPINFYFRQSPETFVVEEVPLYPFSGEGEHLIVQIRKKNLTTWQMLQVISEQTGVKVRDIGYAGLKDKNALTYQYISLPKKYEKHLDSFSHPQIKIVQITYHKNKIRLGHLKGNRFFIRLKKVSPVDAKKISNVLKIIEKEGMPNYFGYQRFGIEGDNFQKGYDIVHNNLQIKNIKKRKLFLNAYQSHLFNLWLSKRIELSKLLDSFAPKELTNIFDLPLVMIKELQSQQQFFKVFPGDICKHYPMGKIFFVDDPVGEANRFMQRSISVTGLLPGEKTPRAEGLAREIEKDFDDAAIFMKGDRRYAWVFPQEIEGVYKESEAWYELRFFLPKGSYATILLEEIAHKKLKEENES</sequence>
<dbReference type="EC" id="5.4.99.27" evidence="4"/>
<dbReference type="InterPro" id="IPR001656">
    <property type="entry name" value="PsdUridine_synth_TruD"/>
</dbReference>
<evidence type="ECO:0000313" key="6">
    <source>
        <dbReference type="EMBL" id="SMC09898.1"/>
    </source>
</evidence>
<keyword evidence="7" id="KW-1185">Reference proteome</keyword>
<gene>
    <name evidence="4" type="primary">truD</name>
    <name evidence="6" type="ORF">SAMN05660197_1720</name>
</gene>
<protein>
    <recommendedName>
        <fullName evidence="4">tRNA pseudouridine synthase D</fullName>
        <ecNumber evidence="4">5.4.99.27</ecNumber>
    </recommendedName>
    <alternativeName>
        <fullName evidence="4">tRNA pseudouridine(13) synthase</fullName>
    </alternativeName>
    <alternativeName>
        <fullName evidence="4">tRNA pseudouridylate synthase D</fullName>
    </alternativeName>
    <alternativeName>
        <fullName evidence="4">tRNA-uridine isomerase D</fullName>
    </alternativeName>
</protein>
<name>A0A1W1WUA0_9BACT</name>
<dbReference type="RefSeq" id="WP_084276208.1">
    <property type="nucleotide sequence ID" value="NZ_AP026671.1"/>
</dbReference>
<reference evidence="7" key="1">
    <citation type="submission" date="2017-04" db="EMBL/GenBank/DDBJ databases">
        <authorList>
            <person name="Varghese N."/>
            <person name="Submissions S."/>
        </authorList>
    </citation>
    <scope>NUCLEOTIDE SEQUENCE [LARGE SCALE GENOMIC DNA]</scope>
    <source>
        <strain evidence="7">DSM 16512</strain>
    </source>
</reference>
<evidence type="ECO:0000256" key="1">
    <source>
        <dbReference type="ARBA" id="ARBA00007953"/>
    </source>
</evidence>
<dbReference type="PROSITE" id="PS50984">
    <property type="entry name" value="TRUD"/>
    <property type="match status" value="1"/>
</dbReference>
<dbReference type="HAMAP" id="MF_01082">
    <property type="entry name" value="TruD"/>
    <property type="match status" value="1"/>
</dbReference>
<dbReference type="OrthoDB" id="1550679at2"/>
<dbReference type="InterPro" id="IPR042214">
    <property type="entry name" value="TruD_catalytic"/>
</dbReference>
<dbReference type="GO" id="GO:0160150">
    <property type="term" value="F:tRNA pseudouridine(13) synthase activity"/>
    <property type="evidence" value="ECO:0007669"/>
    <property type="project" value="UniProtKB-EC"/>
</dbReference>
<dbReference type="InterPro" id="IPR050170">
    <property type="entry name" value="TruD_pseudoU_synthase"/>
</dbReference>
<evidence type="ECO:0000256" key="2">
    <source>
        <dbReference type="ARBA" id="ARBA00022694"/>
    </source>
</evidence>
<comment type="similarity">
    <text evidence="1 4">Belongs to the pseudouridine synthase TruD family.</text>
</comment>
<dbReference type="SUPFAM" id="SSF55120">
    <property type="entry name" value="Pseudouridine synthase"/>
    <property type="match status" value="1"/>
</dbReference>
<organism evidence="6 7">
    <name type="scientific">Nitratiruptor tergarcus DSM 16512</name>
    <dbReference type="NCBI Taxonomy" id="1069081"/>
    <lineage>
        <taxon>Bacteria</taxon>
        <taxon>Pseudomonadati</taxon>
        <taxon>Campylobacterota</taxon>
        <taxon>Epsilonproteobacteria</taxon>
        <taxon>Nautiliales</taxon>
        <taxon>Nitratiruptoraceae</taxon>
        <taxon>Nitratiruptor</taxon>
    </lineage>
</organism>
<evidence type="ECO:0000313" key="7">
    <source>
        <dbReference type="Proteomes" id="UP000192602"/>
    </source>
</evidence>
<feature type="active site" description="Nucleophile" evidence="4">
    <location>
        <position position="76"/>
    </location>
</feature>
<evidence type="ECO:0000256" key="3">
    <source>
        <dbReference type="ARBA" id="ARBA00023235"/>
    </source>
</evidence>